<keyword evidence="3" id="KW-0378">Hydrolase</keyword>
<evidence type="ECO:0008006" key="6">
    <source>
        <dbReference type="Google" id="ProtNLM"/>
    </source>
</evidence>
<dbReference type="EMBL" id="RSCL01000009">
    <property type="protein sequence ID" value="RUT05305.1"/>
    <property type="molecule type" value="Genomic_DNA"/>
</dbReference>
<evidence type="ECO:0000256" key="3">
    <source>
        <dbReference type="ARBA" id="ARBA00022801"/>
    </source>
</evidence>
<dbReference type="SUPFAM" id="SSF50494">
    <property type="entry name" value="Trypsin-like serine proteases"/>
    <property type="match status" value="1"/>
</dbReference>
<comment type="caution">
    <text evidence="4">The sequence shown here is derived from an EMBL/GenBank/DDBJ whole genome shotgun (WGS) entry which is preliminary data.</text>
</comment>
<dbReference type="GO" id="GO:0008233">
    <property type="term" value="F:peptidase activity"/>
    <property type="evidence" value="ECO:0007669"/>
    <property type="project" value="UniProtKB-KW"/>
</dbReference>
<comment type="similarity">
    <text evidence="1">Belongs to the peptidase S1C family.</text>
</comment>
<proteinExistence type="inferred from homology"/>
<dbReference type="InterPro" id="IPR043504">
    <property type="entry name" value="Peptidase_S1_PA_chymotrypsin"/>
</dbReference>
<dbReference type="Proteomes" id="UP000271624">
    <property type="component" value="Unassembled WGS sequence"/>
</dbReference>
<accession>A0A3S5K380</accession>
<evidence type="ECO:0000256" key="1">
    <source>
        <dbReference type="ARBA" id="ARBA00010541"/>
    </source>
</evidence>
<organism evidence="4 5">
    <name type="scientific">Dulcicalothrix desertica PCC 7102</name>
    <dbReference type="NCBI Taxonomy" id="232991"/>
    <lineage>
        <taxon>Bacteria</taxon>
        <taxon>Bacillati</taxon>
        <taxon>Cyanobacteriota</taxon>
        <taxon>Cyanophyceae</taxon>
        <taxon>Nostocales</taxon>
        <taxon>Calotrichaceae</taxon>
        <taxon>Dulcicalothrix</taxon>
    </lineage>
</organism>
<dbReference type="Pfam" id="PF13365">
    <property type="entry name" value="Trypsin_2"/>
    <property type="match status" value="1"/>
</dbReference>
<evidence type="ECO:0000313" key="5">
    <source>
        <dbReference type="Proteomes" id="UP000271624"/>
    </source>
</evidence>
<name>A0A3S5K380_9CYAN</name>
<sequence length="269" mass="29655">MIQAQVAVAQTESQVDEITQKFTVLIDSVDSSSGSGVIVKKQGNLYSVLTNWHVVDETISNYKIITSDGESYAINEGSVSQLPGVDAAIVQFTSNINYPVAKLGSSQSLQRNQKVYSAGFPGRSFAIKRPIYHFVPGKVIFNAPYLKPISVKGYGLVYDNAVLPGMSGGPILNEKGELVGINGKVEIFSYDTPKLNPEFYRIRTGRSLGIPIQTYILWANNSKPNHTVTQAPFVLTSPFQTNISDKFIPVENYYLNENAKFNTNNFKLK</sequence>
<keyword evidence="2" id="KW-0645">Protease</keyword>
<dbReference type="PANTHER" id="PTHR43343:SF3">
    <property type="entry name" value="PROTEASE DO-LIKE 8, CHLOROPLASTIC"/>
    <property type="match status" value="1"/>
</dbReference>
<evidence type="ECO:0000313" key="4">
    <source>
        <dbReference type="EMBL" id="RUT05305.1"/>
    </source>
</evidence>
<dbReference type="GO" id="GO:0006508">
    <property type="term" value="P:proteolysis"/>
    <property type="evidence" value="ECO:0007669"/>
    <property type="project" value="UniProtKB-KW"/>
</dbReference>
<protein>
    <recommendedName>
        <fullName evidence="6">Serine protease</fullName>
    </recommendedName>
</protein>
<reference evidence="4" key="2">
    <citation type="journal article" date="2019" name="Genome Biol. Evol.">
        <title>Day and night: Metabolic profiles and evolutionary relationships of six axenic non-marine cyanobacteria.</title>
        <authorList>
            <person name="Will S.E."/>
            <person name="Henke P."/>
            <person name="Boedeker C."/>
            <person name="Huang S."/>
            <person name="Brinkmann H."/>
            <person name="Rohde M."/>
            <person name="Jarek M."/>
            <person name="Friedl T."/>
            <person name="Seufert S."/>
            <person name="Schumacher M."/>
            <person name="Overmann J."/>
            <person name="Neumann-Schaal M."/>
            <person name="Petersen J."/>
        </authorList>
    </citation>
    <scope>NUCLEOTIDE SEQUENCE [LARGE SCALE GENOMIC DNA]</scope>
    <source>
        <strain evidence="4">PCC 7102</strain>
    </source>
</reference>
<dbReference type="InterPro" id="IPR009003">
    <property type="entry name" value="Peptidase_S1_PA"/>
</dbReference>
<dbReference type="PANTHER" id="PTHR43343">
    <property type="entry name" value="PEPTIDASE S12"/>
    <property type="match status" value="1"/>
</dbReference>
<gene>
    <name evidence="4" type="ORF">DSM106972_041260</name>
</gene>
<keyword evidence="5" id="KW-1185">Reference proteome</keyword>
<dbReference type="InterPro" id="IPR051201">
    <property type="entry name" value="Chloro_Bact_Ser_Proteases"/>
</dbReference>
<evidence type="ECO:0000256" key="2">
    <source>
        <dbReference type="ARBA" id="ARBA00022670"/>
    </source>
</evidence>
<dbReference type="Gene3D" id="2.40.10.10">
    <property type="entry name" value="Trypsin-like serine proteases"/>
    <property type="match status" value="2"/>
</dbReference>
<dbReference type="AlphaFoldDB" id="A0A3S5K380"/>
<reference evidence="4" key="1">
    <citation type="submission" date="2018-12" db="EMBL/GenBank/DDBJ databases">
        <authorList>
            <person name="Will S."/>
            <person name="Neumann-Schaal M."/>
            <person name="Henke P."/>
        </authorList>
    </citation>
    <scope>NUCLEOTIDE SEQUENCE</scope>
    <source>
        <strain evidence="4">PCC 7102</strain>
    </source>
</reference>